<evidence type="ECO:0000256" key="2">
    <source>
        <dbReference type="ARBA" id="ARBA00022679"/>
    </source>
</evidence>
<dbReference type="PANTHER" id="PTHR13610">
    <property type="entry name" value="METHYLTRANSFERASE DOMAIN-CONTAINING PROTEIN"/>
    <property type="match status" value="1"/>
</dbReference>
<dbReference type="PANTHER" id="PTHR13610:SF11">
    <property type="entry name" value="METHYLTRANSFERASE DOMAIN-CONTAINING PROTEIN"/>
    <property type="match status" value="1"/>
</dbReference>
<protein>
    <submittedName>
        <fullName evidence="4">Class I SAM-dependent methyltransferase</fullName>
    </submittedName>
</protein>
<dbReference type="GO" id="GO:0032259">
    <property type="term" value="P:methylation"/>
    <property type="evidence" value="ECO:0007669"/>
    <property type="project" value="UniProtKB-KW"/>
</dbReference>
<evidence type="ECO:0000313" key="4">
    <source>
        <dbReference type="EMBL" id="HHP82679.1"/>
    </source>
</evidence>
<evidence type="ECO:0000256" key="3">
    <source>
        <dbReference type="ARBA" id="ARBA00022691"/>
    </source>
</evidence>
<name>A0A7C5XHS5_9CREN</name>
<dbReference type="SUPFAM" id="SSF53335">
    <property type="entry name" value="S-adenosyl-L-methionine-dependent methyltransferases"/>
    <property type="match status" value="1"/>
</dbReference>
<keyword evidence="3" id="KW-0949">S-adenosyl-L-methionine</keyword>
<sequence>MLHALGVKENDVVLDLGCGDGRVLLRFCRYGAFGICVELNKILCNVFDIVSENMGVKNKVKIYCTDFFKINLKEIIPRPTIVYLFLYPSTLESLSHKLENELDPGTIIVTLDFAIKGWSPFYVKSIVDENNHDRLLWFYAIGISNPNARRIEYVNQEELNLIERNLSKRKLFLY</sequence>
<dbReference type="InterPro" id="IPR029063">
    <property type="entry name" value="SAM-dependent_MTases_sf"/>
</dbReference>
<comment type="caution">
    <text evidence="4">The sequence shown here is derived from an EMBL/GenBank/DDBJ whole genome shotgun (WGS) entry which is preliminary data.</text>
</comment>
<evidence type="ECO:0000256" key="1">
    <source>
        <dbReference type="ARBA" id="ARBA00022603"/>
    </source>
</evidence>
<keyword evidence="1 4" id="KW-0489">Methyltransferase</keyword>
<organism evidence="4">
    <name type="scientific">Ignisphaera aggregans</name>
    <dbReference type="NCBI Taxonomy" id="334771"/>
    <lineage>
        <taxon>Archaea</taxon>
        <taxon>Thermoproteota</taxon>
        <taxon>Thermoprotei</taxon>
        <taxon>Desulfurococcales</taxon>
        <taxon>Desulfurococcaceae</taxon>
        <taxon>Ignisphaera</taxon>
    </lineage>
</organism>
<dbReference type="AlphaFoldDB" id="A0A7C5XHS5"/>
<dbReference type="Gene3D" id="3.40.50.150">
    <property type="entry name" value="Vaccinia Virus protein VP39"/>
    <property type="match status" value="1"/>
</dbReference>
<accession>A0A7C5XHS5</accession>
<proteinExistence type="predicted"/>
<reference evidence="4" key="1">
    <citation type="journal article" date="2020" name="mSystems">
        <title>Genome- and Community-Level Interaction Insights into Carbon Utilization and Element Cycling Functions of Hydrothermarchaeota in Hydrothermal Sediment.</title>
        <authorList>
            <person name="Zhou Z."/>
            <person name="Liu Y."/>
            <person name="Xu W."/>
            <person name="Pan J."/>
            <person name="Luo Z.H."/>
            <person name="Li M."/>
        </authorList>
    </citation>
    <scope>NUCLEOTIDE SEQUENCE [LARGE SCALE GENOMIC DNA]</scope>
    <source>
        <strain evidence="4">SpSt-1121</strain>
    </source>
</reference>
<dbReference type="EMBL" id="DRZI01000365">
    <property type="protein sequence ID" value="HHP82679.1"/>
    <property type="molecule type" value="Genomic_DNA"/>
</dbReference>
<gene>
    <name evidence="4" type="ORF">ENM84_08485</name>
</gene>
<dbReference type="GO" id="GO:0016279">
    <property type="term" value="F:protein-lysine N-methyltransferase activity"/>
    <property type="evidence" value="ECO:0007669"/>
    <property type="project" value="InterPro"/>
</dbReference>
<dbReference type="CDD" id="cd02440">
    <property type="entry name" value="AdoMet_MTases"/>
    <property type="match status" value="1"/>
</dbReference>
<keyword evidence="2 4" id="KW-0808">Transferase</keyword>
<dbReference type="InterPro" id="IPR026170">
    <property type="entry name" value="FAM173A/B"/>
</dbReference>